<gene>
    <name evidence="1" type="ORF">DOK78_000217</name>
</gene>
<protein>
    <recommendedName>
        <fullName evidence="3">DUF4809 family protein</fullName>
    </recommendedName>
</protein>
<accession>A0ABZ2SKF7</accession>
<organism evidence="1 2">
    <name type="scientific">Candidatus Enterococcus lowellii</name>
    <dbReference type="NCBI Taxonomy" id="2230877"/>
    <lineage>
        <taxon>Bacteria</taxon>
        <taxon>Bacillati</taxon>
        <taxon>Bacillota</taxon>
        <taxon>Bacilli</taxon>
        <taxon>Lactobacillales</taxon>
        <taxon>Enterococcaceae</taxon>
        <taxon>Enterococcus</taxon>
    </lineage>
</organism>
<dbReference type="InterPro" id="IPR032080">
    <property type="entry name" value="DUF4809"/>
</dbReference>
<evidence type="ECO:0008006" key="3">
    <source>
        <dbReference type="Google" id="ProtNLM"/>
    </source>
</evidence>
<dbReference type="RefSeq" id="WP_243430373.1">
    <property type="nucleotide sequence ID" value="NZ_CP147251.1"/>
</dbReference>
<reference evidence="1 2" key="1">
    <citation type="submission" date="2024-03" db="EMBL/GenBank/DDBJ databases">
        <title>The Genome Sequence of Enterococcus sp. DIV2402.</title>
        <authorList>
            <consortium name="The Broad Institute Genomics Platform"/>
            <consortium name="The Broad Institute Microbial Omics Core"/>
            <consortium name="The Broad Institute Genomic Center for Infectious Diseases"/>
            <person name="Earl A."/>
            <person name="Manson A."/>
            <person name="Gilmore M."/>
            <person name="Schwartman J."/>
            <person name="Shea T."/>
            <person name="Abouelleil A."/>
            <person name="Cao P."/>
            <person name="Chapman S."/>
            <person name="Cusick C."/>
            <person name="Young S."/>
            <person name="Neafsey D."/>
            <person name="Nusbaum C."/>
            <person name="Birren B."/>
        </authorList>
    </citation>
    <scope>NUCLEOTIDE SEQUENCE [LARGE SCALE GENOMIC DNA]</scope>
    <source>
        <strain evidence="1 2">DIV2402</strain>
    </source>
</reference>
<keyword evidence="2" id="KW-1185">Reference proteome</keyword>
<dbReference type="Proteomes" id="UP000664701">
    <property type="component" value="Chromosome"/>
</dbReference>
<name>A0ABZ2SKF7_9ENTE</name>
<dbReference type="Pfam" id="PF16067">
    <property type="entry name" value="DUF4809"/>
    <property type="match status" value="1"/>
</dbReference>
<dbReference type="EMBL" id="CP147251">
    <property type="protein sequence ID" value="WYJ75641.1"/>
    <property type="molecule type" value="Genomic_DNA"/>
</dbReference>
<evidence type="ECO:0000313" key="1">
    <source>
        <dbReference type="EMBL" id="WYJ75641.1"/>
    </source>
</evidence>
<evidence type="ECO:0000313" key="2">
    <source>
        <dbReference type="Proteomes" id="UP000664701"/>
    </source>
</evidence>
<proteinExistence type="predicted"/>
<sequence>MMQATIHYSTDLINGGCNACPTVKTTSYSLTLGQLNTPLEDLDVSSLVMAIVLNSGFRQELVLDFMDEYVAFQRDGKKVQFLDEYGKSIYKSDQKEVVCMPSKDHSVIFHKANEVLTEIFEIKAVEFIIGE</sequence>